<organism evidence="1">
    <name type="scientific">marine sediment metagenome</name>
    <dbReference type="NCBI Taxonomy" id="412755"/>
    <lineage>
        <taxon>unclassified sequences</taxon>
        <taxon>metagenomes</taxon>
        <taxon>ecological metagenomes</taxon>
    </lineage>
</organism>
<comment type="caution">
    <text evidence="1">The sequence shown here is derived from an EMBL/GenBank/DDBJ whole genome shotgun (WGS) entry which is preliminary data.</text>
</comment>
<proteinExistence type="predicted"/>
<accession>X1LXD6</accession>
<dbReference type="EMBL" id="BARV01016180">
    <property type="protein sequence ID" value="GAI24037.1"/>
    <property type="molecule type" value="Genomic_DNA"/>
</dbReference>
<reference evidence="1" key="1">
    <citation type="journal article" date="2014" name="Front. Microbiol.">
        <title>High frequency of phylogenetically diverse reductive dehalogenase-homologous genes in deep subseafloor sedimentary metagenomes.</title>
        <authorList>
            <person name="Kawai M."/>
            <person name="Futagami T."/>
            <person name="Toyoda A."/>
            <person name="Takaki Y."/>
            <person name="Nishi S."/>
            <person name="Hori S."/>
            <person name="Arai W."/>
            <person name="Tsubouchi T."/>
            <person name="Morono Y."/>
            <person name="Uchiyama I."/>
            <person name="Ito T."/>
            <person name="Fujiyama A."/>
            <person name="Inagaki F."/>
            <person name="Takami H."/>
        </authorList>
    </citation>
    <scope>NUCLEOTIDE SEQUENCE</scope>
    <source>
        <strain evidence="1">Expedition CK06-06</strain>
    </source>
</reference>
<dbReference type="InterPro" id="IPR036291">
    <property type="entry name" value="NAD(P)-bd_dom_sf"/>
</dbReference>
<dbReference type="Gene3D" id="3.40.50.720">
    <property type="entry name" value="NAD(P)-binding Rossmann-like Domain"/>
    <property type="match status" value="1"/>
</dbReference>
<protein>
    <recommendedName>
        <fullName evidence="2">NAD-dependent epimerase/dehydratase domain-containing protein</fullName>
    </recommendedName>
</protein>
<feature type="non-terminal residue" evidence="1">
    <location>
        <position position="1"/>
    </location>
</feature>
<dbReference type="AlphaFoldDB" id="X1LXD6"/>
<evidence type="ECO:0000313" key="1">
    <source>
        <dbReference type="EMBL" id="GAI24037.1"/>
    </source>
</evidence>
<sequence length="93" mass="10672">DNLKISGLFNIGSGKARTWNDLVKAVFAAMGKKPNIEYIEMPESIRDQYQYFTEADITNLHKAGYDKETTPLEDAIKDYVQNYLQKDEYMGKA</sequence>
<evidence type="ECO:0008006" key="2">
    <source>
        <dbReference type="Google" id="ProtNLM"/>
    </source>
</evidence>
<name>X1LXD6_9ZZZZ</name>
<dbReference type="Gene3D" id="3.90.25.10">
    <property type="entry name" value="UDP-galactose 4-epimerase, domain 1"/>
    <property type="match status" value="1"/>
</dbReference>
<gene>
    <name evidence="1" type="ORF">S06H3_27831</name>
</gene>
<dbReference type="SUPFAM" id="SSF51735">
    <property type="entry name" value="NAD(P)-binding Rossmann-fold domains"/>
    <property type="match status" value="1"/>
</dbReference>